<comment type="caution">
    <text evidence="1">The sequence shown here is derived from an EMBL/GenBank/DDBJ whole genome shotgun (WGS) entry which is preliminary data.</text>
</comment>
<organism evidence="1">
    <name type="scientific">marine sediment metagenome</name>
    <dbReference type="NCBI Taxonomy" id="412755"/>
    <lineage>
        <taxon>unclassified sequences</taxon>
        <taxon>metagenomes</taxon>
        <taxon>ecological metagenomes</taxon>
    </lineage>
</organism>
<protein>
    <recommendedName>
        <fullName evidence="2">DUF11 domain-containing protein</fullName>
    </recommendedName>
</protein>
<reference evidence="1" key="1">
    <citation type="journal article" date="2014" name="Front. Microbiol.">
        <title>High frequency of phylogenetically diverse reductive dehalogenase-homologous genes in deep subseafloor sedimentary metagenomes.</title>
        <authorList>
            <person name="Kawai M."/>
            <person name="Futagami T."/>
            <person name="Toyoda A."/>
            <person name="Takaki Y."/>
            <person name="Nishi S."/>
            <person name="Hori S."/>
            <person name="Arai W."/>
            <person name="Tsubouchi T."/>
            <person name="Morono Y."/>
            <person name="Uchiyama I."/>
            <person name="Ito T."/>
            <person name="Fujiyama A."/>
            <person name="Inagaki F."/>
            <person name="Takami H."/>
        </authorList>
    </citation>
    <scope>NUCLEOTIDE SEQUENCE</scope>
    <source>
        <strain evidence="1">Expedition CK06-06</strain>
    </source>
</reference>
<feature type="non-terminal residue" evidence="1">
    <location>
        <position position="145"/>
    </location>
</feature>
<gene>
    <name evidence="1" type="ORF">S06H3_62895</name>
</gene>
<sequence>AADAGIEDALWKLLNDDVPALPYQVSVNGMTVDVVIDLVGSLFDEETGPVGDHSDWLLMTKTVNYDAGIYYYTLSITNNGDGNMKVEMILIDFPSSLEYVANSTGGDITTDNPEVCGSPTTGITLVWDIPAPHPVIGKGETGYHT</sequence>
<dbReference type="AlphaFoldDB" id="X1P8L6"/>
<feature type="non-terminal residue" evidence="1">
    <location>
        <position position="1"/>
    </location>
</feature>
<evidence type="ECO:0000313" key="1">
    <source>
        <dbReference type="EMBL" id="GAI52193.1"/>
    </source>
</evidence>
<dbReference type="EMBL" id="BARV01041592">
    <property type="protein sequence ID" value="GAI52193.1"/>
    <property type="molecule type" value="Genomic_DNA"/>
</dbReference>
<accession>X1P8L6</accession>
<name>X1P8L6_9ZZZZ</name>
<evidence type="ECO:0008006" key="2">
    <source>
        <dbReference type="Google" id="ProtNLM"/>
    </source>
</evidence>
<proteinExistence type="predicted"/>